<dbReference type="PANTHER" id="PTHR47336">
    <property type="entry name" value="TRANSCRIPTION FACTOR HMS1-RELATED"/>
    <property type="match status" value="1"/>
</dbReference>
<comment type="caution">
    <text evidence="5">The sequence shown here is derived from an EMBL/GenBank/DDBJ whole genome shotgun (WGS) entry which is preliminary data.</text>
</comment>
<dbReference type="SUPFAM" id="SSF47459">
    <property type="entry name" value="HLH, helix-loop-helix DNA-binding domain"/>
    <property type="match status" value="1"/>
</dbReference>
<dbReference type="CDD" id="cd11399">
    <property type="entry name" value="bHLHzip_scHMS1_like"/>
    <property type="match status" value="1"/>
</dbReference>
<protein>
    <recommendedName>
        <fullName evidence="4">BHLH domain-containing protein</fullName>
    </recommendedName>
</protein>
<keyword evidence="6" id="KW-1185">Reference proteome</keyword>
<keyword evidence="3" id="KW-1133">Transmembrane helix</keyword>
<dbReference type="InterPro" id="IPR052099">
    <property type="entry name" value="Regulatory_TF_Diverse"/>
</dbReference>
<feature type="region of interest" description="Disordered" evidence="2">
    <location>
        <begin position="955"/>
        <end position="983"/>
    </location>
</feature>
<reference evidence="5 6" key="1">
    <citation type="submission" date="2024-07" db="EMBL/GenBank/DDBJ databases">
        <title>Section-level genome sequencing and comparative genomics of Aspergillus sections Usti and Cavernicolus.</title>
        <authorList>
            <consortium name="Lawrence Berkeley National Laboratory"/>
            <person name="Nybo J.L."/>
            <person name="Vesth T.C."/>
            <person name="Theobald S."/>
            <person name="Frisvad J.C."/>
            <person name="Larsen T.O."/>
            <person name="Kjaerboelling I."/>
            <person name="Rothschild-Mancinelli K."/>
            <person name="Lyhne E.K."/>
            <person name="Kogle M.E."/>
            <person name="Barry K."/>
            <person name="Clum A."/>
            <person name="Na H."/>
            <person name="Ledsgaard L."/>
            <person name="Lin J."/>
            <person name="Lipzen A."/>
            <person name="Kuo A."/>
            <person name="Riley R."/>
            <person name="Mondo S."/>
            <person name="Labutti K."/>
            <person name="Haridas S."/>
            <person name="Pangalinan J."/>
            <person name="Salamov A.A."/>
            <person name="Simmons B.A."/>
            <person name="Magnuson J.K."/>
            <person name="Chen J."/>
            <person name="Drula E."/>
            <person name="Henrissat B."/>
            <person name="Wiebenga A."/>
            <person name="Lubbers R.J."/>
            <person name="Gomes A.C."/>
            <person name="Macurrencykelacurrency M.R."/>
            <person name="Stajich J."/>
            <person name="Grigoriev I.V."/>
            <person name="Mortensen U.H."/>
            <person name="De Vries R.P."/>
            <person name="Baker S.E."/>
            <person name="Andersen M.R."/>
        </authorList>
    </citation>
    <scope>NUCLEOTIDE SEQUENCE [LARGE SCALE GENOMIC DNA]</scope>
    <source>
        <strain evidence="5 6">CBS 449.75</strain>
    </source>
</reference>
<feature type="compositionally biased region" description="Basic and acidic residues" evidence="2">
    <location>
        <begin position="955"/>
        <end position="967"/>
    </location>
</feature>
<dbReference type="Gene3D" id="4.10.280.10">
    <property type="entry name" value="Helix-loop-helix DNA-binding domain"/>
    <property type="match status" value="1"/>
</dbReference>
<name>A0ABR4LUI3_9EURO</name>
<sequence>MAVPGMGGDFQLFSPTQSRGRKSSQGDSETDDAGQDWTEWMRWDDQMFSDAVKSLPLSPSATSPGVSSQTKSLDILPAGDFSPNIPLDYTNITFEPFPEQDRGGVLSTQPFFKDGTGANSTHSVVSGSPLSLTGTGQKRKSGSDDDGSTIGGVVQGTARVPSKKRAHNVIEKRYRANLNEKIAELRDSVPSLRASKANGAHVEDEEVEGVNPANKLNKASILSKATEYIRHLETRNKRLEDENTAMKIRLRELEKAADQSLVSAASESSPSNYTVSTESGVSSSPSIFSSSEDSPSGHSPSSSRSSAGMIKVPDSFQRMRAEPAKDDVWSQSYIQYPSSGGGSSQPSSGRRRSYYPNKYVLGTLAGLMVFEGLGREKDTESTTKGLFAIPLNYFRNLEVPPSLHWEAMGRGFWTSWHARAILNFLFLAILVIGSAFVVFVYLFNSGPGRQGSLKSSTAPDIMLSSSNFRRQAWLTSVQRVGVPRHRFFHEWYVVTSRCFEYVIRCILGWRLYSSITGITEEDDKGRVKTWDIAIDAQLSGGDAEISKSRLVLTIFAAGTLPRSPMRMMLKALHCRILLWRVGVPGQWSFRVSNDVARAIARYQWDLARKMNAALPRDHPDSLPTHLAALLRSDSEDVMIDTITQRAANLTWNRPTQEGSDGDEALLDVVEEDPAIQSSLDALAAWWSSHLLQRALLSYFEASARGSDAKKSRDFFKTKIQLALDVAPQPSAAHTRALVMMAVFFEEDRVRNIGSVLAALPKENSKSKQSQTSNFLDSSLPVSVRDEVSIAVRCAMIAAIFTARSRDDASLPGTFTMEKAVTWFGQLPLDPVDLTLLGFSAVYHLLHVLASDTGYLSSSDSSQPPSPVLETSSSPWGSSDEAEDGPSASRRNERPPQPIPLLGRIASEIMYWARNAYNPACYGFTSDLVQLIEAECTSLCRSAGVDVADYSSVHQEKLKASQRKDGNMSRRPRGSRAVKETSPQ</sequence>
<dbReference type="InterPro" id="IPR036638">
    <property type="entry name" value="HLH_DNA-bd_sf"/>
</dbReference>
<evidence type="ECO:0000313" key="5">
    <source>
        <dbReference type="EMBL" id="KAL2868136.1"/>
    </source>
</evidence>
<feature type="compositionally biased region" description="Polar residues" evidence="2">
    <location>
        <begin position="117"/>
        <end position="136"/>
    </location>
</feature>
<feature type="compositionally biased region" description="Polar residues" evidence="2">
    <location>
        <begin position="13"/>
        <end position="27"/>
    </location>
</feature>
<keyword evidence="1" id="KW-0175">Coiled coil</keyword>
<dbReference type="Proteomes" id="UP001610432">
    <property type="component" value="Unassembled WGS sequence"/>
</dbReference>
<dbReference type="PANTHER" id="PTHR47336:SF2">
    <property type="entry name" value="TRANSCRIPTION FACTOR HMS1-RELATED"/>
    <property type="match status" value="1"/>
</dbReference>
<organism evidence="5 6">
    <name type="scientific">Aspergillus lucknowensis</name>
    <dbReference type="NCBI Taxonomy" id="176173"/>
    <lineage>
        <taxon>Eukaryota</taxon>
        <taxon>Fungi</taxon>
        <taxon>Dikarya</taxon>
        <taxon>Ascomycota</taxon>
        <taxon>Pezizomycotina</taxon>
        <taxon>Eurotiomycetes</taxon>
        <taxon>Eurotiomycetidae</taxon>
        <taxon>Eurotiales</taxon>
        <taxon>Aspergillaceae</taxon>
        <taxon>Aspergillus</taxon>
        <taxon>Aspergillus subgen. Nidulantes</taxon>
    </lineage>
</organism>
<evidence type="ECO:0000259" key="4">
    <source>
        <dbReference type="PROSITE" id="PS50888"/>
    </source>
</evidence>
<feature type="region of interest" description="Disordered" evidence="2">
    <location>
        <begin position="261"/>
        <end position="309"/>
    </location>
</feature>
<dbReference type="Pfam" id="PF00010">
    <property type="entry name" value="HLH"/>
    <property type="match status" value="1"/>
</dbReference>
<feature type="domain" description="BHLH" evidence="4">
    <location>
        <begin position="162"/>
        <end position="232"/>
    </location>
</feature>
<evidence type="ECO:0000256" key="1">
    <source>
        <dbReference type="SAM" id="Coils"/>
    </source>
</evidence>
<feature type="region of interest" description="Disordered" evidence="2">
    <location>
        <begin position="1"/>
        <end position="41"/>
    </location>
</feature>
<feature type="transmembrane region" description="Helical" evidence="3">
    <location>
        <begin position="420"/>
        <end position="443"/>
    </location>
</feature>
<dbReference type="RefSeq" id="XP_070887115.1">
    <property type="nucleotide sequence ID" value="XM_071035250.1"/>
</dbReference>
<feature type="compositionally biased region" description="Low complexity" evidence="2">
    <location>
        <begin position="261"/>
        <end position="306"/>
    </location>
</feature>
<dbReference type="InterPro" id="IPR019006">
    <property type="entry name" value="Sre1_C"/>
</dbReference>
<evidence type="ECO:0000256" key="3">
    <source>
        <dbReference type="SAM" id="Phobius"/>
    </source>
</evidence>
<dbReference type="PROSITE" id="PS50888">
    <property type="entry name" value="BHLH"/>
    <property type="match status" value="1"/>
</dbReference>
<dbReference type="InterPro" id="IPR011598">
    <property type="entry name" value="bHLH_dom"/>
</dbReference>
<proteinExistence type="predicted"/>
<dbReference type="SMART" id="SM00353">
    <property type="entry name" value="HLH"/>
    <property type="match status" value="1"/>
</dbReference>
<dbReference type="GeneID" id="98150322"/>
<keyword evidence="3" id="KW-0812">Transmembrane</keyword>
<feature type="coiled-coil region" evidence="1">
    <location>
        <begin position="222"/>
        <end position="256"/>
    </location>
</feature>
<feature type="region of interest" description="Disordered" evidence="2">
    <location>
        <begin position="856"/>
        <end position="898"/>
    </location>
</feature>
<gene>
    <name evidence="5" type="ORF">BJX67DRAFT_62206</name>
</gene>
<evidence type="ECO:0000313" key="6">
    <source>
        <dbReference type="Proteomes" id="UP001610432"/>
    </source>
</evidence>
<dbReference type="Pfam" id="PF09427">
    <property type="entry name" value="DUF2014"/>
    <property type="match status" value="1"/>
</dbReference>
<feature type="region of interest" description="Disordered" evidence="2">
    <location>
        <begin position="113"/>
        <end position="165"/>
    </location>
</feature>
<accession>A0ABR4LUI3</accession>
<keyword evidence="3" id="KW-0472">Membrane</keyword>
<evidence type="ECO:0000256" key="2">
    <source>
        <dbReference type="SAM" id="MobiDB-lite"/>
    </source>
</evidence>
<dbReference type="EMBL" id="JBFXLQ010000015">
    <property type="protein sequence ID" value="KAL2868136.1"/>
    <property type="molecule type" value="Genomic_DNA"/>
</dbReference>